<gene>
    <name evidence="2" type="ORF">BOX15_Mlig022082g1</name>
</gene>
<accession>A0A267H4P6</accession>
<evidence type="ECO:0000313" key="2">
    <source>
        <dbReference type="EMBL" id="PAA93258.1"/>
    </source>
</evidence>
<feature type="non-terminal residue" evidence="2">
    <location>
        <position position="1"/>
    </location>
</feature>
<feature type="transmembrane region" description="Helical" evidence="1">
    <location>
        <begin position="42"/>
        <end position="64"/>
    </location>
</feature>
<keyword evidence="1" id="KW-0812">Transmembrane</keyword>
<dbReference type="EMBL" id="NIVC01000031">
    <property type="protein sequence ID" value="PAA93258.1"/>
    <property type="molecule type" value="Genomic_DNA"/>
</dbReference>
<evidence type="ECO:0000256" key="1">
    <source>
        <dbReference type="SAM" id="Phobius"/>
    </source>
</evidence>
<evidence type="ECO:0000313" key="3">
    <source>
        <dbReference type="Proteomes" id="UP000215902"/>
    </source>
</evidence>
<protein>
    <submittedName>
        <fullName evidence="2">Uncharacterized protein</fullName>
    </submittedName>
</protein>
<proteinExistence type="predicted"/>
<keyword evidence="1" id="KW-0472">Membrane</keyword>
<name>A0A267H4P6_9PLAT</name>
<dbReference type="AlphaFoldDB" id="A0A267H4P6"/>
<comment type="caution">
    <text evidence="2">The sequence shown here is derived from an EMBL/GenBank/DDBJ whole genome shotgun (WGS) entry which is preliminary data.</text>
</comment>
<keyword evidence="1" id="KW-1133">Transmembrane helix</keyword>
<dbReference type="Proteomes" id="UP000215902">
    <property type="component" value="Unassembled WGS sequence"/>
</dbReference>
<keyword evidence="3" id="KW-1185">Reference proteome</keyword>
<sequence>RTFYASAQHTELHRSINNQAMVRIAGTKTENPLALIHNKWNLISASTILTTFVLALLLFSLLINRQTFGSSAVRRRVEEQQLAYGSAWHGVRVTRELRLVRNPNLKPKTSD</sequence>
<organism evidence="2 3">
    <name type="scientific">Macrostomum lignano</name>
    <dbReference type="NCBI Taxonomy" id="282301"/>
    <lineage>
        <taxon>Eukaryota</taxon>
        <taxon>Metazoa</taxon>
        <taxon>Spiralia</taxon>
        <taxon>Lophotrochozoa</taxon>
        <taxon>Platyhelminthes</taxon>
        <taxon>Rhabditophora</taxon>
        <taxon>Macrostomorpha</taxon>
        <taxon>Macrostomida</taxon>
        <taxon>Macrostomidae</taxon>
        <taxon>Macrostomum</taxon>
    </lineage>
</organism>
<reference evidence="2 3" key="1">
    <citation type="submission" date="2017-06" db="EMBL/GenBank/DDBJ databases">
        <title>A platform for efficient transgenesis in Macrostomum lignano, a flatworm model organism for stem cell research.</title>
        <authorList>
            <person name="Berezikov E."/>
        </authorList>
    </citation>
    <scope>NUCLEOTIDE SEQUENCE [LARGE SCALE GENOMIC DNA]</scope>
    <source>
        <strain evidence="2">DV1</strain>
        <tissue evidence="2">Whole organism</tissue>
    </source>
</reference>